<dbReference type="Proteomes" id="UP001432322">
    <property type="component" value="Unassembled WGS sequence"/>
</dbReference>
<comment type="similarity">
    <text evidence="2">Belongs to the fatty-acid and retinol-binding protein (FARBP) family.</text>
</comment>
<evidence type="ECO:0000256" key="6">
    <source>
        <dbReference type="ARBA" id="ARBA00023121"/>
    </source>
</evidence>
<reference evidence="8" key="1">
    <citation type="submission" date="2023-10" db="EMBL/GenBank/DDBJ databases">
        <title>Genome assembly of Pristionchus species.</title>
        <authorList>
            <person name="Yoshida K."/>
            <person name="Sommer R.J."/>
        </authorList>
    </citation>
    <scope>NUCLEOTIDE SEQUENCE</scope>
    <source>
        <strain evidence="8">RS5133</strain>
    </source>
</reference>
<evidence type="ECO:0000256" key="3">
    <source>
        <dbReference type="ARBA" id="ARBA00022525"/>
    </source>
</evidence>
<feature type="signal peptide" evidence="7">
    <location>
        <begin position="1"/>
        <end position="22"/>
    </location>
</feature>
<protein>
    <submittedName>
        <fullName evidence="8">Uncharacterized protein</fullName>
    </submittedName>
</protein>
<keyword evidence="4 7" id="KW-0732">Signal</keyword>
<evidence type="ECO:0000256" key="4">
    <source>
        <dbReference type="ARBA" id="ARBA00022729"/>
    </source>
</evidence>
<dbReference type="GO" id="GO:0005576">
    <property type="term" value="C:extracellular region"/>
    <property type="evidence" value="ECO:0007669"/>
    <property type="project" value="UniProtKB-SubCell"/>
</dbReference>
<gene>
    <name evidence="8" type="ORF">PFISCL1PPCAC_6904</name>
</gene>
<comment type="subcellular location">
    <subcellularLocation>
        <location evidence="1">Secreted</location>
    </subcellularLocation>
</comment>
<comment type="caution">
    <text evidence="8">The sequence shown here is derived from an EMBL/GenBank/DDBJ whole genome shotgun (WGS) entry which is preliminary data.</text>
</comment>
<accession>A0AAV5V7I7</accession>
<name>A0AAV5V7I7_9BILA</name>
<evidence type="ECO:0000256" key="2">
    <source>
        <dbReference type="ARBA" id="ARBA00006648"/>
    </source>
</evidence>
<evidence type="ECO:0000256" key="7">
    <source>
        <dbReference type="SAM" id="SignalP"/>
    </source>
</evidence>
<evidence type="ECO:0000256" key="5">
    <source>
        <dbReference type="ARBA" id="ARBA00023054"/>
    </source>
</evidence>
<sequence>LQMARFIIVTVLFVTLAYIGHAAPVDTSVQEFLSSDFTSQMSGMVDGLEKFTPEDVAYLMTLLRDSDQFKDENAILLKMERDRPELYRAFIRFLRPYYAKMRRLNAEAQAFFHEVAVKSAALLKDKKEPSLEEIMTIALLTATHYEKLSAAGKQSIEAEFPIFSRSLKIIKDLQQTLKAFDLQ</sequence>
<proteinExistence type="inferred from homology"/>
<organism evidence="8 9">
    <name type="scientific">Pristionchus fissidentatus</name>
    <dbReference type="NCBI Taxonomy" id="1538716"/>
    <lineage>
        <taxon>Eukaryota</taxon>
        <taxon>Metazoa</taxon>
        <taxon>Ecdysozoa</taxon>
        <taxon>Nematoda</taxon>
        <taxon>Chromadorea</taxon>
        <taxon>Rhabditida</taxon>
        <taxon>Rhabditina</taxon>
        <taxon>Diplogasteromorpha</taxon>
        <taxon>Diplogasteroidea</taxon>
        <taxon>Neodiplogasteridae</taxon>
        <taxon>Pristionchus</taxon>
    </lineage>
</organism>
<dbReference type="InterPro" id="IPR008632">
    <property type="entry name" value="Gp-FAR-1"/>
</dbReference>
<dbReference type="AlphaFoldDB" id="A0AAV5V7I7"/>
<dbReference type="Gene3D" id="1.20.120.1100">
    <property type="match status" value="1"/>
</dbReference>
<keyword evidence="6" id="KW-0446">Lipid-binding</keyword>
<dbReference type="Pfam" id="PF05823">
    <property type="entry name" value="Gp-FAR-1"/>
    <property type="match status" value="1"/>
</dbReference>
<evidence type="ECO:0000313" key="9">
    <source>
        <dbReference type="Proteomes" id="UP001432322"/>
    </source>
</evidence>
<keyword evidence="3" id="KW-0964">Secreted</keyword>
<evidence type="ECO:0000313" key="8">
    <source>
        <dbReference type="EMBL" id="GMT15607.1"/>
    </source>
</evidence>
<dbReference type="EMBL" id="BTSY01000002">
    <property type="protein sequence ID" value="GMT15607.1"/>
    <property type="molecule type" value="Genomic_DNA"/>
</dbReference>
<feature type="chain" id="PRO_5043932858" evidence="7">
    <location>
        <begin position="23"/>
        <end position="183"/>
    </location>
</feature>
<keyword evidence="5" id="KW-0175">Coiled coil</keyword>
<feature type="non-terminal residue" evidence="8">
    <location>
        <position position="1"/>
    </location>
</feature>
<evidence type="ECO:0000256" key="1">
    <source>
        <dbReference type="ARBA" id="ARBA00004613"/>
    </source>
</evidence>
<keyword evidence="9" id="KW-1185">Reference proteome</keyword>
<dbReference type="GO" id="GO:0008289">
    <property type="term" value="F:lipid binding"/>
    <property type="evidence" value="ECO:0007669"/>
    <property type="project" value="UniProtKB-KW"/>
</dbReference>